<reference evidence="4 5" key="1">
    <citation type="submission" date="2011-12" db="EMBL/GenBank/DDBJ databases">
        <title>Complete sequence of Mycobacterium rhodesiae NBB3.</title>
        <authorList>
            <consortium name="US DOE Joint Genome Institute"/>
            <person name="Lucas S."/>
            <person name="Han J."/>
            <person name="Lapidus A."/>
            <person name="Cheng J.-F."/>
            <person name="Goodwin L."/>
            <person name="Pitluck S."/>
            <person name="Peters L."/>
            <person name="Mikhailova N."/>
            <person name="Gu W."/>
            <person name="Detter J.C."/>
            <person name="Han C."/>
            <person name="Tapia R."/>
            <person name="Land M."/>
            <person name="Hauser L."/>
            <person name="Kyrpides N."/>
            <person name="Ivanova N."/>
            <person name="Pagani I."/>
            <person name="Mattes T."/>
            <person name="Holmes A."/>
            <person name="Rutledge P."/>
            <person name="Paulsen I."/>
            <person name="Coleman N."/>
            <person name="Woyke T."/>
        </authorList>
    </citation>
    <scope>NUCLEOTIDE SEQUENCE [LARGE SCALE GENOMIC DNA]</scope>
    <source>
        <strain evidence="4 5">NBB3</strain>
    </source>
</reference>
<dbReference type="HOGENOM" id="CLU_423257_0_0_11"/>
<keyword evidence="2" id="KW-1133">Transmembrane helix</keyword>
<keyword evidence="2" id="KW-0472">Membrane</keyword>
<feature type="transmembrane region" description="Helical" evidence="2">
    <location>
        <begin position="119"/>
        <end position="141"/>
    </location>
</feature>
<feature type="transmembrane region" description="Helical" evidence="2">
    <location>
        <begin position="238"/>
        <end position="271"/>
    </location>
</feature>
<feature type="transmembrane region" description="Helical" evidence="2">
    <location>
        <begin position="181"/>
        <end position="199"/>
    </location>
</feature>
<dbReference type="AlphaFoldDB" id="G8RNL5"/>
<feature type="transmembrane region" description="Helical" evidence="2">
    <location>
        <begin position="436"/>
        <end position="455"/>
    </location>
</feature>
<feature type="transmembrane region" description="Helical" evidence="2">
    <location>
        <begin position="331"/>
        <end position="350"/>
    </location>
</feature>
<dbReference type="PATRIC" id="fig|710685.3.peg.1948"/>
<organism evidence="4 5">
    <name type="scientific">Mycolicibacterium rhodesiae (strain NBB3)</name>
    <name type="common">Mycobacterium rhodesiae</name>
    <dbReference type="NCBI Taxonomy" id="710685"/>
    <lineage>
        <taxon>Bacteria</taxon>
        <taxon>Bacillati</taxon>
        <taxon>Actinomycetota</taxon>
        <taxon>Actinomycetes</taxon>
        <taxon>Mycobacteriales</taxon>
        <taxon>Mycobacteriaceae</taxon>
        <taxon>Mycolicibacterium</taxon>
    </lineage>
</organism>
<dbReference type="Pfam" id="PF26371">
    <property type="entry name" value="AftB_C"/>
    <property type="match status" value="1"/>
</dbReference>
<evidence type="ECO:0000256" key="1">
    <source>
        <dbReference type="SAM" id="MobiDB-lite"/>
    </source>
</evidence>
<gene>
    <name evidence="4" type="ordered locus">MycrhN_1938</name>
</gene>
<keyword evidence="2" id="KW-0812">Transmembrane</keyword>
<evidence type="ECO:0000256" key="2">
    <source>
        <dbReference type="SAM" id="Phobius"/>
    </source>
</evidence>
<dbReference type="eggNOG" id="COG1807">
    <property type="taxonomic scope" value="Bacteria"/>
</dbReference>
<dbReference type="InterPro" id="IPR048218">
    <property type="entry name" value="AftB-like_mycobacteriaceae"/>
</dbReference>
<evidence type="ECO:0000313" key="5">
    <source>
        <dbReference type="Proteomes" id="UP000005442"/>
    </source>
</evidence>
<sequence length="699" mass="75698">MSPSSSAERARFSPAVRNPWLDGLGDRLSRLPAFPYDITVRVSLWVSVFVVAALFGWGAWQRRWIADDGLIVLRTVRNLLAGNGPVFNAGERVEANTSTIWTYLIYFGAWIGGPVRMEYVALFLALTLSVLGVAFIMLGAARLYAPSLRGRRALMLPAGALVYIAVPPARDFATSGLENGLVLAYLGLLWWMMVCWSQGLRAVGPARATAPPVRGGPPTIRRQPFGPPPQPRTASPTFGAALAFVAGLSVLVRPELALIGGLALVMMLIAARDWRRRGLIVVAGGLVPVGYEIFRMGYYGLLFPGTALAKDASGAKWSQGFVYLANFNNPYLLWAPAILLIGLAAVVMVTRGRPWGIRHMVAPGHGWLARTVQSPQAVVGFMLVSGFLQAVYWIRQGGDFMHGRVLLTPLFCVLAPIAVIPLVLPDGRRMARGAGYLFVGATSVLWLSIAGWSLWVANSSGMGADATRVTYSGIVDERRFYAQATGNAHPLTAADYLDYPRMRAVMTALNNTPDGALLLPSGNYDQWDVVPAIPPPPDAPAEVKAQKGPHTVFFTNLGMLGMNVGLDVRVIDQIGLANPLAAHTARLDDGRIGHDKNLFPDWAVAEGPFLKTRPFIPAYLDEDWIAQAEAALKCPATDAMLTAVRGPMGPRRFLSNVLHAYELTQYRIDRVPRYELARCGLDVPAPIGEPYTGMPATGP</sequence>
<name>G8RNL5_MYCRN</name>
<feature type="domain" description="Terminal beta-(1-&gt;2)-arabinofuranosyltransferase C-terminal" evidence="3">
    <location>
        <begin position="541"/>
        <end position="661"/>
    </location>
</feature>
<keyword evidence="5" id="KW-1185">Reference proteome</keyword>
<feature type="transmembrane region" description="Helical" evidence="2">
    <location>
        <begin position="38"/>
        <end position="60"/>
    </location>
</feature>
<dbReference type="InterPro" id="IPR058983">
    <property type="entry name" value="AftB_C"/>
</dbReference>
<dbReference type="EMBL" id="CP003169">
    <property type="protein sequence ID" value="AEV72545.1"/>
    <property type="molecule type" value="Genomic_DNA"/>
</dbReference>
<dbReference type="InterPro" id="IPR048243">
    <property type="entry name" value="AftB-like"/>
</dbReference>
<dbReference type="NCBIfam" id="NF041480">
    <property type="entry name" value="flag_mot_ctl_ZomB"/>
    <property type="match status" value="1"/>
</dbReference>
<dbReference type="KEGG" id="mrh:MycrhN_1938"/>
<dbReference type="NCBIfam" id="NF041481">
    <property type="entry name" value="beta_arabfuran_tase"/>
    <property type="match status" value="1"/>
</dbReference>
<feature type="region of interest" description="Disordered" evidence="1">
    <location>
        <begin position="211"/>
        <end position="233"/>
    </location>
</feature>
<proteinExistence type="predicted"/>
<protein>
    <recommendedName>
        <fullName evidence="3">Terminal beta-(1-&gt;2)-arabinofuranosyltransferase C-terminal domain-containing protein</fullName>
    </recommendedName>
</protein>
<feature type="transmembrane region" description="Helical" evidence="2">
    <location>
        <begin position="278"/>
        <end position="298"/>
    </location>
</feature>
<feature type="transmembrane region" description="Helical" evidence="2">
    <location>
        <begin position="377"/>
        <end position="394"/>
    </location>
</feature>
<dbReference type="STRING" id="710685.MycrhN_1938"/>
<dbReference type="Proteomes" id="UP000005442">
    <property type="component" value="Chromosome"/>
</dbReference>
<evidence type="ECO:0000313" key="4">
    <source>
        <dbReference type="EMBL" id="AEV72545.1"/>
    </source>
</evidence>
<accession>G8RNL5</accession>
<feature type="transmembrane region" description="Helical" evidence="2">
    <location>
        <begin position="406"/>
        <end position="424"/>
    </location>
</feature>
<evidence type="ECO:0000259" key="3">
    <source>
        <dbReference type="Pfam" id="PF26371"/>
    </source>
</evidence>